<feature type="signal peptide" evidence="1">
    <location>
        <begin position="1"/>
        <end position="18"/>
    </location>
</feature>
<keyword evidence="1" id="KW-0732">Signal</keyword>
<evidence type="ECO:0000256" key="1">
    <source>
        <dbReference type="SAM" id="SignalP"/>
    </source>
</evidence>
<dbReference type="AlphaFoldDB" id="A0A0W8C8Z8"/>
<comment type="caution">
    <text evidence="2">The sequence shown here is derived from an EMBL/GenBank/DDBJ whole genome shotgun (WGS) entry which is preliminary data.</text>
</comment>
<dbReference type="Proteomes" id="UP000052943">
    <property type="component" value="Unassembled WGS sequence"/>
</dbReference>
<sequence length="348" mass="39223">MRVIQFLLSATIVLLASSNDIAATTTHDAVAKSKLSAEIPDDIFVKSVPFIYGNITGKMVIIIDKDSLHEVSTAASSSSDVFDFTELDKPDSASAHLKFIEGEKLKFWLFQKKSAADALAKLKLNGDVDSALASPKLEVLSKYLDMVSTKYPNRAESLLGTLTARYGEIAIAKGLVTAKQAPSSKDIATKLQTQQLEGWLNSQKSAVDVFNLLKIKDDDILSLISRKMETLKLYINLFNSKNPENKTTLYATLREGFKGEDQLALMISRAKDSLRTSEAASRYRHMMFQEWILKEYDPVSVLTQVFKIPEDHLFSASDRMRMIKDQYKRRYYWVNNIKEPEAVSPRRF</sequence>
<reference evidence="2 3" key="1">
    <citation type="submission" date="2015-11" db="EMBL/GenBank/DDBJ databases">
        <title>Genomes and virulence difference between two physiological races of Phytophthora nicotianae.</title>
        <authorList>
            <person name="Liu H."/>
            <person name="Ma X."/>
            <person name="Yu H."/>
            <person name="Fang D."/>
            <person name="Li Y."/>
            <person name="Wang X."/>
            <person name="Wang W."/>
            <person name="Dong Y."/>
            <person name="Xiao B."/>
        </authorList>
    </citation>
    <scope>NUCLEOTIDE SEQUENCE [LARGE SCALE GENOMIC DNA]</scope>
    <source>
        <strain evidence="3">race 0</strain>
    </source>
</reference>
<evidence type="ECO:0000313" key="3">
    <source>
        <dbReference type="Proteomes" id="UP000052943"/>
    </source>
</evidence>
<gene>
    <name evidence="2" type="ORF">AM587_10017159</name>
</gene>
<dbReference type="EMBL" id="LNFO01004565">
    <property type="protein sequence ID" value="KUF80509.1"/>
    <property type="molecule type" value="Genomic_DNA"/>
</dbReference>
<evidence type="ECO:0008006" key="4">
    <source>
        <dbReference type="Google" id="ProtNLM"/>
    </source>
</evidence>
<proteinExistence type="predicted"/>
<protein>
    <recommendedName>
        <fullName evidence="4">RxLR effector protein</fullName>
    </recommendedName>
</protein>
<dbReference type="OrthoDB" id="116465at2759"/>
<evidence type="ECO:0000313" key="2">
    <source>
        <dbReference type="EMBL" id="KUF80509.1"/>
    </source>
</evidence>
<feature type="chain" id="PRO_5006940310" description="RxLR effector protein" evidence="1">
    <location>
        <begin position="19"/>
        <end position="348"/>
    </location>
</feature>
<name>A0A0W8C8Z8_PHYNI</name>
<organism evidence="2 3">
    <name type="scientific">Phytophthora nicotianae</name>
    <name type="common">Potato buckeye rot agent</name>
    <name type="synonym">Phytophthora parasitica</name>
    <dbReference type="NCBI Taxonomy" id="4792"/>
    <lineage>
        <taxon>Eukaryota</taxon>
        <taxon>Sar</taxon>
        <taxon>Stramenopiles</taxon>
        <taxon>Oomycota</taxon>
        <taxon>Peronosporomycetes</taxon>
        <taxon>Peronosporales</taxon>
        <taxon>Peronosporaceae</taxon>
        <taxon>Phytophthora</taxon>
    </lineage>
</organism>
<accession>A0A0W8C8Z8</accession>